<dbReference type="GO" id="GO:0016491">
    <property type="term" value="F:oxidoreductase activity"/>
    <property type="evidence" value="ECO:0007669"/>
    <property type="project" value="InterPro"/>
</dbReference>
<reference evidence="2" key="1">
    <citation type="submission" date="2019-12" db="EMBL/GenBank/DDBJ databases">
        <title>Mycobacterium spongiae sp. nov.</title>
        <authorList>
            <person name="Stinear T."/>
        </authorList>
    </citation>
    <scope>NUCLEOTIDE SEQUENCE</scope>
    <source>
        <strain evidence="2">FSD4b-SM</strain>
    </source>
</reference>
<dbReference type="AlphaFoldDB" id="A0A975PYS6"/>
<accession>A0A975PYS6</accession>
<keyword evidence="3" id="KW-1185">Reference proteome</keyword>
<dbReference type="SUPFAM" id="SSF55469">
    <property type="entry name" value="FMN-dependent nitroreductase-like"/>
    <property type="match status" value="1"/>
</dbReference>
<dbReference type="InterPro" id="IPR050627">
    <property type="entry name" value="Nitroreductase/BluB"/>
</dbReference>
<gene>
    <name evidence="2" type="ORF">F6B93_06240</name>
</gene>
<sequence length="323" mass="36120">MDLLQKAVLLACRAPSVHNSQPWRWVVEPGPTDITIRLFVDRHRMVPATDRSGRQTLISCGAVLDHFRIAMAAARWQANIARFPVPNEPDQLAVVDFEPADHLTRAERDRAHAILHRRTDRLPFDRPRNWQLFAPSLVSTFDDGALNIDVLSDEQRPLLAEASRVSEALRREDASYCAEIQWWTSPFTLDEGVPASALASDTERLRVDVRREFPVRGHQNRRAEVTADQSKILVLSTPEDTAADVLRCGEALSTVLLDCTTAGMATCTLTHLIESDDGRDILRGLIGHRGEPQVLLRVGTSPAMEHLPPPTPRRPLADVVEIR</sequence>
<evidence type="ECO:0000313" key="3">
    <source>
        <dbReference type="Proteomes" id="UP000682202"/>
    </source>
</evidence>
<dbReference type="NCBIfam" id="NF047509">
    <property type="entry name" value="Rv3131_FMN_oxido"/>
    <property type="match status" value="1"/>
</dbReference>
<dbReference type="KEGG" id="mspg:F6B93_06240"/>
<dbReference type="PANTHER" id="PTHR23026:SF123">
    <property type="entry name" value="NAD(P)H NITROREDUCTASE RV3131-RELATED"/>
    <property type="match status" value="1"/>
</dbReference>
<proteinExistence type="predicted"/>
<dbReference type="EMBL" id="CP046600">
    <property type="protein sequence ID" value="QUR69626.1"/>
    <property type="molecule type" value="Genomic_DNA"/>
</dbReference>
<evidence type="ECO:0000256" key="1">
    <source>
        <dbReference type="SAM" id="MobiDB-lite"/>
    </source>
</evidence>
<dbReference type="Proteomes" id="UP000682202">
    <property type="component" value="Chromosome"/>
</dbReference>
<organism evidence="2 3">
    <name type="scientific">Mycobacterium spongiae</name>
    <dbReference type="NCBI Taxonomy" id="886343"/>
    <lineage>
        <taxon>Bacteria</taxon>
        <taxon>Bacillati</taxon>
        <taxon>Actinomycetota</taxon>
        <taxon>Actinomycetes</taxon>
        <taxon>Mycobacteriales</taxon>
        <taxon>Mycobacteriaceae</taxon>
        <taxon>Mycobacterium</taxon>
    </lineage>
</organism>
<dbReference type="PANTHER" id="PTHR23026">
    <property type="entry name" value="NADPH NITROREDUCTASE"/>
    <property type="match status" value="1"/>
</dbReference>
<evidence type="ECO:0000313" key="2">
    <source>
        <dbReference type="EMBL" id="QUR69626.1"/>
    </source>
</evidence>
<dbReference type="Gene3D" id="3.40.109.10">
    <property type="entry name" value="NADH Oxidase"/>
    <property type="match status" value="1"/>
</dbReference>
<protein>
    <submittedName>
        <fullName evidence="2">NAD(P)H nitroreductase</fullName>
    </submittedName>
</protein>
<feature type="region of interest" description="Disordered" evidence="1">
    <location>
        <begin position="302"/>
        <end position="323"/>
    </location>
</feature>
<dbReference type="InterPro" id="IPR000415">
    <property type="entry name" value="Nitroreductase-like"/>
</dbReference>
<name>A0A975PYS6_9MYCO</name>